<evidence type="ECO:0000256" key="1">
    <source>
        <dbReference type="ARBA" id="ARBA00005850"/>
    </source>
</evidence>
<reference evidence="5 6" key="1">
    <citation type="submission" date="2021-01" db="EMBL/GenBank/DDBJ databases">
        <title>Whole genome shotgun sequence of Planobispora longispora NBRC 13918.</title>
        <authorList>
            <person name="Komaki H."/>
            <person name="Tamura T."/>
        </authorList>
    </citation>
    <scope>NUCLEOTIDE SEQUENCE [LARGE SCALE GENOMIC DNA]</scope>
    <source>
        <strain evidence="5 6">NBRC 13918</strain>
    </source>
</reference>
<keyword evidence="3" id="KW-0406">Ion transport</keyword>
<organism evidence="5 6">
    <name type="scientific">Planobispora longispora</name>
    <dbReference type="NCBI Taxonomy" id="28887"/>
    <lineage>
        <taxon>Bacteria</taxon>
        <taxon>Bacillati</taxon>
        <taxon>Actinomycetota</taxon>
        <taxon>Actinomycetes</taxon>
        <taxon>Streptosporangiales</taxon>
        <taxon>Streptosporangiaceae</taxon>
        <taxon>Planobispora</taxon>
    </lineage>
</organism>
<dbReference type="AlphaFoldDB" id="A0A8J3RRD3"/>
<evidence type="ECO:0000313" key="6">
    <source>
        <dbReference type="Proteomes" id="UP000616724"/>
    </source>
</evidence>
<dbReference type="Gene3D" id="1.10.287.3240">
    <property type="match status" value="1"/>
</dbReference>
<dbReference type="Proteomes" id="UP000616724">
    <property type="component" value="Unassembled WGS sequence"/>
</dbReference>
<comment type="caution">
    <text evidence="5">The sequence shown here is derived from an EMBL/GenBank/DDBJ whole genome shotgun (WGS) entry which is preliminary data.</text>
</comment>
<dbReference type="InterPro" id="IPR002699">
    <property type="entry name" value="V_ATPase_D"/>
</dbReference>
<keyword evidence="2" id="KW-0813">Transport</keyword>
<evidence type="ECO:0000256" key="2">
    <source>
        <dbReference type="ARBA" id="ARBA00022448"/>
    </source>
</evidence>
<evidence type="ECO:0000313" key="5">
    <source>
        <dbReference type="EMBL" id="GIH78249.1"/>
    </source>
</evidence>
<protein>
    <submittedName>
        <fullName evidence="5">Uncharacterized protein</fullName>
    </submittedName>
</protein>
<dbReference type="EMBL" id="BOOH01000038">
    <property type="protein sequence ID" value="GIH78249.1"/>
    <property type="molecule type" value="Genomic_DNA"/>
</dbReference>
<dbReference type="Pfam" id="PF01813">
    <property type="entry name" value="ATP-synt_D"/>
    <property type="match status" value="1"/>
</dbReference>
<evidence type="ECO:0000256" key="4">
    <source>
        <dbReference type="SAM" id="MobiDB-lite"/>
    </source>
</evidence>
<proteinExistence type="inferred from homology"/>
<feature type="region of interest" description="Disordered" evidence="4">
    <location>
        <begin position="1"/>
        <end position="24"/>
    </location>
</feature>
<dbReference type="GO" id="GO:0046961">
    <property type="term" value="F:proton-transporting ATPase activity, rotational mechanism"/>
    <property type="evidence" value="ECO:0007669"/>
    <property type="project" value="InterPro"/>
</dbReference>
<keyword evidence="6" id="KW-1185">Reference proteome</keyword>
<sequence>MLIDTRSQDSGCTRFTRTDGRACPPPESLPLTAALVPARTACRTALRAGVEHAAALSAARVVENEVNATRRRIHALRERWVPALESAPADLETALDKLERADGVRVRRARREGSR</sequence>
<comment type="similarity">
    <text evidence="1">Belongs to the V-ATPase D subunit family.</text>
</comment>
<name>A0A8J3RRD3_9ACTN</name>
<evidence type="ECO:0000256" key="3">
    <source>
        <dbReference type="ARBA" id="ARBA00023065"/>
    </source>
</evidence>
<accession>A0A8J3RRD3</accession>
<gene>
    <name evidence="5" type="ORF">Plo01_46780</name>
</gene>
<dbReference type="RefSeq" id="WP_203892772.1">
    <property type="nucleotide sequence ID" value="NZ_BOOH01000038.1"/>
</dbReference>